<evidence type="ECO:0000256" key="10">
    <source>
        <dbReference type="SAM" id="MobiDB-lite"/>
    </source>
</evidence>
<feature type="compositionally biased region" description="Low complexity" evidence="10">
    <location>
        <begin position="1088"/>
        <end position="1103"/>
    </location>
</feature>
<dbReference type="InterPro" id="IPR000330">
    <property type="entry name" value="SNF2_N"/>
</dbReference>
<dbReference type="FunFam" id="3.40.50.10810:FF:000005">
    <property type="entry name" value="Photoperiod-independent early flowering 1"/>
    <property type="match status" value="1"/>
</dbReference>
<feature type="domain" description="Myb-like" evidence="11">
    <location>
        <begin position="1343"/>
        <end position="1408"/>
    </location>
</feature>
<dbReference type="GO" id="GO:0006338">
    <property type="term" value="P:chromatin remodeling"/>
    <property type="evidence" value="ECO:0007669"/>
    <property type="project" value="TreeGrafter"/>
</dbReference>
<feature type="compositionally biased region" description="Basic and acidic residues" evidence="10">
    <location>
        <begin position="377"/>
        <end position="388"/>
    </location>
</feature>
<feature type="region of interest" description="Disordered" evidence="10">
    <location>
        <begin position="1243"/>
        <end position="1290"/>
    </location>
</feature>
<dbReference type="Gene3D" id="1.10.10.60">
    <property type="entry name" value="Homeodomain-like"/>
    <property type="match status" value="1"/>
</dbReference>
<proteinExistence type="inferred from homology"/>
<comment type="subcellular location">
    <subcellularLocation>
        <location evidence="1">Nucleus</location>
    </subcellularLocation>
</comment>
<feature type="compositionally biased region" description="Acidic residues" evidence="10">
    <location>
        <begin position="291"/>
        <end position="301"/>
    </location>
</feature>
<evidence type="ECO:0000259" key="11">
    <source>
        <dbReference type="PROSITE" id="PS50090"/>
    </source>
</evidence>
<keyword evidence="9" id="KW-0539">Nucleus</keyword>
<organism evidence="15 16">
    <name type="scientific">Meloidogyne graminicola</name>
    <dbReference type="NCBI Taxonomy" id="189291"/>
    <lineage>
        <taxon>Eukaryota</taxon>
        <taxon>Metazoa</taxon>
        <taxon>Ecdysozoa</taxon>
        <taxon>Nematoda</taxon>
        <taxon>Chromadorea</taxon>
        <taxon>Rhabditida</taxon>
        <taxon>Tylenchina</taxon>
        <taxon>Tylenchomorpha</taxon>
        <taxon>Tylenchoidea</taxon>
        <taxon>Meloidogynidae</taxon>
        <taxon>Meloidogyninae</taxon>
        <taxon>Meloidogyne</taxon>
    </lineage>
</organism>
<feature type="domain" description="Helicase ATP-binding" evidence="12">
    <location>
        <begin position="455"/>
        <end position="620"/>
    </location>
</feature>
<keyword evidence="4" id="KW-0378">Hydrolase</keyword>
<dbReference type="InterPro" id="IPR049730">
    <property type="entry name" value="SNF2/RAD54-like_C"/>
</dbReference>
<dbReference type="GO" id="GO:0042393">
    <property type="term" value="F:histone binding"/>
    <property type="evidence" value="ECO:0007669"/>
    <property type="project" value="TreeGrafter"/>
</dbReference>
<keyword evidence="16" id="KW-1185">Reference proteome</keyword>
<evidence type="ECO:0000256" key="3">
    <source>
        <dbReference type="ARBA" id="ARBA00022741"/>
    </source>
</evidence>
<dbReference type="SMART" id="SM00487">
    <property type="entry name" value="DEXDc"/>
    <property type="match status" value="1"/>
</dbReference>
<dbReference type="InterPro" id="IPR001005">
    <property type="entry name" value="SANT/Myb"/>
</dbReference>
<evidence type="ECO:0000259" key="12">
    <source>
        <dbReference type="PROSITE" id="PS51192"/>
    </source>
</evidence>
<evidence type="ECO:0000256" key="7">
    <source>
        <dbReference type="ARBA" id="ARBA00022853"/>
    </source>
</evidence>
<dbReference type="Gene3D" id="3.40.50.300">
    <property type="entry name" value="P-loop containing nucleotide triphosphate hydrolases"/>
    <property type="match status" value="1"/>
</dbReference>
<dbReference type="InterPro" id="IPR038718">
    <property type="entry name" value="SNF2-like_sf"/>
</dbReference>
<dbReference type="Proteomes" id="UP000605970">
    <property type="component" value="Unassembled WGS sequence"/>
</dbReference>
<keyword evidence="8" id="KW-0238">DNA-binding</keyword>
<dbReference type="CDD" id="cd18003">
    <property type="entry name" value="DEXQc_SRCAP"/>
    <property type="match status" value="1"/>
</dbReference>
<dbReference type="InterPro" id="IPR027417">
    <property type="entry name" value="P-loop_NTPase"/>
</dbReference>
<dbReference type="PROSITE" id="PS50090">
    <property type="entry name" value="MYB_LIKE"/>
    <property type="match status" value="1"/>
</dbReference>
<keyword evidence="3" id="KW-0547">Nucleotide-binding</keyword>
<dbReference type="FunFam" id="3.40.50.300:FF:001674">
    <property type="entry name" value="E1A-binding protein p400 isoform X7"/>
    <property type="match status" value="1"/>
</dbReference>
<evidence type="ECO:0000256" key="2">
    <source>
        <dbReference type="ARBA" id="ARBA00009220"/>
    </source>
</evidence>
<sequence>MDDNEPSQPKSQISEALVRSFLFDALSFRNASEHDELNIPPSLESSALQALITEVGKQLVSSSSCVNQLDKPSTSSVVTEQHLYNPIQIFIDANHEIDVDQPSTSSSLDSSQMDSLQDAKVYERIRELREAGLWESTRLPKCMDPPRRKTHWDFFMEEALWLANDFLNERKFKRRLANKLAYNAKSSWRKIKDMKKEKEISQFVRDEKEAKRICGSIARMIREFWQNVDKVVDFRANEIVELKKRRALDQHLNFLVGAADKITSLIQGNYVASSNGRSSVIPSTSAKSSDFEMDTDSDDNESTLDIEEAERSNVPVEQELNELSKEQNMDMDQLLSSLPEGYLESLGYTVPNKNSTNNVDESLNDEQTRTTFDLEQDEGRETPNERPDLSNVDYTKLTSENSEVRRQQLDNIAEAALEFQPRGYTLETTEVKTEVPFLLTGQLREYQLVGLDWLVTLYEKNLNGILADEMGLGKTIQTIALLAHLACARAVWGPHLIIVPTSVLLNWEMELKKWCPSLKVLNYFGSAKERAEKRKGWSKSNAFHICITSYKLVTQDIRAFKNKAWQYLILDEAQNIKNFRSQRWQLLIGLRSRRRLLLTGTPLQNSLMELWALLHFLMPNVFSSHDDFKEWFHCPISGMVEGTTEVDQALVQRLHKILRPFILRRLKSEVEKQLPTKTERVLLCHLSKRQRYLYNEFLSKTSFLICVQKLLVNKCFEPSTRITLEQENLHLFTHNIYSSQISLAHKAELATKLEFPELRLIEYDCGKLQVLSKLLEQLYENKHRCLIFTQMSKMLDILQSFLSYHNYNYFRLDGATHIDQRQAMMERFNSDNSIFCFILSTRSGGIGVNLTGADTVIFYDSDWNPTMDAQAQDRCHRIGQTRNVTIYRLISERTIEENILTKSTQKRRLGEMTIDEGEFTPEFFKSANNLRELFSNEETVANIIDKVIIKQPPQNLKEIELAMTSVEDKQDVLAAQIAKEENKVDIIEFDENNRMERGNSFVDLQNIESPSEQYLELINELKPIERYAVNFLTNEYRPALDKEFEETEALIRAKRKEFLQENNEFFDISDQEIEEKKQKNERQKRLKNNNNNNNNAQQQNNNNSIIAYDVDELNEVLRKEKGIIVNIFRMVVERCLKGFSFFTSLDMPFEEIPTWMPPSPPNSIVFEDKIEEIWNFPFENSFFYETNKMSEECLPPLPPLVSLNEIPPRIEIRRKQIITTTLPNNNLLLPLSPLEGLSSFSIPKHRKRTASSTSRGSLTSGRRSRLESIESTVRKSRKQVGHGPLSRYITRNNGQIPQKWEDKLVSDPSRSVFRVVCPEWRTNPGLMNIPQTSEEDDYEGPIWSANEDTRLLKALTTKHGMDKYTEPTTTTNINGFQPNWDYVSQYVNICSNHYRSPRQCALRYQNNVLHCDELSSSSSERVQSTTSNNSSRRRNLTSNTNLPLHSIIVDNNFCNLDTTNSVRRKAGLITEIAKQNKLIKKYPEQQQQQKHLSQHQLLCLTGRLPQHQEQRLNELGARYTNVVRPLDVLDVRFKKQQGNISGGGNGNVFNED</sequence>
<keyword evidence="5" id="KW-0347">Helicase</keyword>
<comment type="similarity">
    <text evidence="2">Belongs to the SNF2/RAD54 helicase family. SWR1 subfamily.</text>
</comment>
<dbReference type="GO" id="GO:0003677">
    <property type="term" value="F:DNA binding"/>
    <property type="evidence" value="ECO:0007669"/>
    <property type="project" value="UniProtKB-KW"/>
</dbReference>
<dbReference type="EMBL" id="JABEBT010000030">
    <property type="protein sequence ID" value="KAF7636392.1"/>
    <property type="molecule type" value="Genomic_DNA"/>
</dbReference>
<dbReference type="SMART" id="SM00573">
    <property type="entry name" value="HSA"/>
    <property type="match status" value="1"/>
</dbReference>
<dbReference type="PROSITE" id="PS51192">
    <property type="entry name" value="HELICASE_ATP_BIND_1"/>
    <property type="match status" value="1"/>
</dbReference>
<dbReference type="SMART" id="SM00490">
    <property type="entry name" value="HELICc"/>
    <property type="match status" value="1"/>
</dbReference>
<dbReference type="GO" id="GO:0000812">
    <property type="term" value="C:Swr1 complex"/>
    <property type="evidence" value="ECO:0007669"/>
    <property type="project" value="TreeGrafter"/>
</dbReference>
<dbReference type="Pfam" id="PF00271">
    <property type="entry name" value="Helicase_C"/>
    <property type="match status" value="1"/>
</dbReference>
<evidence type="ECO:0000256" key="6">
    <source>
        <dbReference type="ARBA" id="ARBA00022840"/>
    </source>
</evidence>
<dbReference type="OrthoDB" id="448448at2759"/>
<feature type="compositionally biased region" description="Polar residues" evidence="10">
    <location>
        <begin position="273"/>
        <end position="288"/>
    </location>
</feature>
<feature type="region of interest" description="Disordered" evidence="10">
    <location>
        <begin position="1415"/>
        <end position="1438"/>
    </location>
</feature>
<dbReference type="InterPro" id="IPR014001">
    <property type="entry name" value="Helicase_ATP-bd"/>
</dbReference>
<feature type="region of interest" description="Disordered" evidence="10">
    <location>
        <begin position="1070"/>
        <end position="1103"/>
    </location>
</feature>
<evidence type="ECO:0000256" key="5">
    <source>
        <dbReference type="ARBA" id="ARBA00022806"/>
    </source>
</evidence>
<evidence type="ECO:0000256" key="8">
    <source>
        <dbReference type="ARBA" id="ARBA00023125"/>
    </source>
</evidence>
<evidence type="ECO:0000256" key="1">
    <source>
        <dbReference type="ARBA" id="ARBA00004123"/>
    </source>
</evidence>
<dbReference type="Pfam" id="PF07529">
    <property type="entry name" value="HSA"/>
    <property type="match status" value="1"/>
</dbReference>
<dbReference type="Pfam" id="PF00176">
    <property type="entry name" value="SNF2-rel_dom"/>
    <property type="match status" value="1"/>
</dbReference>
<dbReference type="PANTHER" id="PTHR45685:SF1">
    <property type="entry name" value="HELICASE SRCAP"/>
    <property type="match status" value="1"/>
</dbReference>
<accession>A0A8S9ZTC3</accession>
<comment type="caution">
    <text evidence="15">The sequence shown here is derived from an EMBL/GenBank/DDBJ whole genome shotgun (WGS) entry which is preliminary data.</text>
</comment>
<dbReference type="InterPro" id="IPR001650">
    <property type="entry name" value="Helicase_C-like"/>
</dbReference>
<dbReference type="GO" id="GO:0016887">
    <property type="term" value="F:ATP hydrolysis activity"/>
    <property type="evidence" value="ECO:0007669"/>
    <property type="project" value="TreeGrafter"/>
</dbReference>
<feature type="region of interest" description="Disordered" evidence="10">
    <location>
        <begin position="349"/>
        <end position="391"/>
    </location>
</feature>
<evidence type="ECO:0000256" key="4">
    <source>
        <dbReference type="ARBA" id="ARBA00022801"/>
    </source>
</evidence>
<dbReference type="SUPFAM" id="SSF52540">
    <property type="entry name" value="P-loop containing nucleoside triphosphate hydrolases"/>
    <property type="match status" value="2"/>
</dbReference>
<feature type="domain" description="Helicase C-terminal" evidence="13">
    <location>
        <begin position="774"/>
        <end position="920"/>
    </location>
</feature>
<evidence type="ECO:0000256" key="9">
    <source>
        <dbReference type="ARBA" id="ARBA00023242"/>
    </source>
</evidence>
<dbReference type="PROSITE" id="PS51204">
    <property type="entry name" value="HSA"/>
    <property type="match status" value="1"/>
</dbReference>
<feature type="domain" description="HSA" evidence="14">
    <location>
        <begin position="139"/>
        <end position="213"/>
    </location>
</feature>
<dbReference type="CDD" id="cd18793">
    <property type="entry name" value="SF2_C_SNF"/>
    <property type="match status" value="1"/>
</dbReference>
<evidence type="ECO:0000259" key="14">
    <source>
        <dbReference type="PROSITE" id="PS51204"/>
    </source>
</evidence>
<evidence type="ECO:0000259" key="13">
    <source>
        <dbReference type="PROSITE" id="PS51194"/>
    </source>
</evidence>
<dbReference type="InterPro" id="IPR050520">
    <property type="entry name" value="INO80/SWR1_helicase"/>
</dbReference>
<feature type="compositionally biased region" description="Polar residues" evidence="10">
    <location>
        <begin position="351"/>
        <end position="361"/>
    </location>
</feature>
<dbReference type="GO" id="GO:0004386">
    <property type="term" value="F:helicase activity"/>
    <property type="evidence" value="ECO:0007669"/>
    <property type="project" value="UniProtKB-KW"/>
</dbReference>
<protein>
    <submittedName>
        <fullName evidence="15">Uncharacterized protein</fullName>
    </submittedName>
</protein>
<dbReference type="InterPro" id="IPR014012">
    <property type="entry name" value="HSA_dom"/>
</dbReference>
<feature type="compositionally biased region" description="Basic and acidic residues" evidence="10">
    <location>
        <begin position="1074"/>
        <end position="1083"/>
    </location>
</feature>
<evidence type="ECO:0000313" key="16">
    <source>
        <dbReference type="Proteomes" id="UP000605970"/>
    </source>
</evidence>
<feature type="compositionally biased region" description="Low complexity" evidence="10">
    <location>
        <begin position="1251"/>
        <end position="1261"/>
    </location>
</feature>
<dbReference type="PANTHER" id="PTHR45685">
    <property type="entry name" value="HELICASE SRCAP-RELATED"/>
    <property type="match status" value="1"/>
</dbReference>
<dbReference type="GO" id="GO:0005524">
    <property type="term" value="F:ATP binding"/>
    <property type="evidence" value="ECO:0007669"/>
    <property type="project" value="UniProtKB-KW"/>
</dbReference>
<dbReference type="PROSITE" id="PS51194">
    <property type="entry name" value="HELICASE_CTER"/>
    <property type="match status" value="1"/>
</dbReference>
<keyword evidence="7" id="KW-0156">Chromatin regulator</keyword>
<gene>
    <name evidence="15" type="ORF">Mgra_00004176</name>
</gene>
<dbReference type="Gene3D" id="3.40.50.10810">
    <property type="entry name" value="Tandem AAA-ATPase domain"/>
    <property type="match status" value="1"/>
</dbReference>
<feature type="region of interest" description="Disordered" evidence="10">
    <location>
        <begin position="273"/>
        <end position="301"/>
    </location>
</feature>
<name>A0A8S9ZTC3_9BILA</name>
<evidence type="ECO:0000313" key="15">
    <source>
        <dbReference type="EMBL" id="KAF7636392.1"/>
    </source>
</evidence>
<keyword evidence="6" id="KW-0067">ATP-binding</keyword>
<reference evidence="15" key="1">
    <citation type="journal article" date="2020" name="Ecol. Evol.">
        <title>Genome structure and content of the rice root-knot nematode (Meloidogyne graminicola).</title>
        <authorList>
            <person name="Phan N.T."/>
            <person name="Danchin E.G.J."/>
            <person name="Klopp C."/>
            <person name="Perfus-Barbeoch L."/>
            <person name="Kozlowski D.K."/>
            <person name="Koutsovoulos G.D."/>
            <person name="Lopez-Roques C."/>
            <person name="Bouchez O."/>
            <person name="Zahm M."/>
            <person name="Besnard G."/>
            <person name="Bellafiore S."/>
        </authorList>
    </citation>
    <scope>NUCLEOTIDE SEQUENCE</scope>
    <source>
        <strain evidence="15">VN-18</strain>
    </source>
</reference>